<dbReference type="Proteomes" id="UP000000305">
    <property type="component" value="Unassembled WGS sequence"/>
</dbReference>
<gene>
    <name evidence="1" type="ORF">DAPPUDRAFT_233763</name>
</gene>
<name>E9FVN1_DAPPU</name>
<protein>
    <submittedName>
        <fullName evidence="1">Uncharacterized protein</fullName>
    </submittedName>
</protein>
<dbReference type="HOGENOM" id="CLU_2656972_0_0_1"/>
<sequence>MAIKVLLAMSDYHCYSAYVREILTRALHGWIESDRTDDVELSEINPAVPFSRSWAVAFLNINPTIELQCPTATVEH</sequence>
<keyword evidence="2" id="KW-1185">Reference proteome</keyword>
<dbReference type="AlphaFoldDB" id="E9FVN1"/>
<proteinExistence type="predicted"/>
<evidence type="ECO:0000313" key="1">
    <source>
        <dbReference type="EMBL" id="EFX88582.1"/>
    </source>
</evidence>
<dbReference type="InParanoid" id="E9FVN1"/>
<dbReference type="EMBL" id="GL732525">
    <property type="protein sequence ID" value="EFX88582.1"/>
    <property type="molecule type" value="Genomic_DNA"/>
</dbReference>
<dbReference type="KEGG" id="dpx:DAPPUDRAFT_233763"/>
<evidence type="ECO:0000313" key="2">
    <source>
        <dbReference type="Proteomes" id="UP000000305"/>
    </source>
</evidence>
<organism evidence="1 2">
    <name type="scientific">Daphnia pulex</name>
    <name type="common">Water flea</name>
    <dbReference type="NCBI Taxonomy" id="6669"/>
    <lineage>
        <taxon>Eukaryota</taxon>
        <taxon>Metazoa</taxon>
        <taxon>Ecdysozoa</taxon>
        <taxon>Arthropoda</taxon>
        <taxon>Crustacea</taxon>
        <taxon>Branchiopoda</taxon>
        <taxon>Diplostraca</taxon>
        <taxon>Cladocera</taxon>
        <taxon>Anomopoda</taxon>
        <taxon>Daphniidae</taxon>
        <taxon>Daphnia</taxon>
    </lineage>
</organism>
<accession>E9FVN1</accession>
<reference evidence="1 2" key="1">
    <citation type="journal article" date="2011" name="Science">
        <title>The ecoresponsive genome of Daphnia pulex.</title>
        <authorList>
            <person name="Colbourne J.K."/>
            <person name="Pfrender M.E."/>
            <person name="Gilbert D."/>
            <person name="Thomas W.K."/>
            <person name="Tucker A."/>
            <person name="Oakley T.H."/>
            <person name="Tokishita S."/>
            <person name="Aerts A."/>
            <person name="Arnold G.J."/>
            <person name="Basu M.K."/>
            <person name="Bauer D.J."/>
            <person name="Caceres C.E."/>
            <person name="Carmel L."/>
            <person name="Casola C."/>
            <person name="Choi J.H."/>
            <person name="Detter J.C."/>
            <person name="Dong Q."/>
            <person name="Dusheyko S."/>
            <person name="Eads B.D."/>
            <person name="Frohlich T."/>
            <person name="Geiler-Samerotte K.A."/>
            <person name="Gerlach D."/>
            <person name="Hatcher P."/>
            <person name="Jogdeo S."/>
            <person name="Krijgsveld J."/>
            <person name="Kriventseva E.V."/>
            <person name="Kultz D."/>
            <person name="Laforsch C."/>
            <person name="Lindquist E."/>
            <person name="Lopez J."/>
            <person name="Manak J.R."/>
            <person name="Muller J."/>
            <person name="Pangilinan J."/>
            <person name="Patwardhan R.P."/>
            <person name="Pitluck S."/>
            <person name="Pritham E.J."/>
            <person name="Rechtsteiner A."/>
            <person name="Rho M."/>
            <person name="Rogozin I.B."/>
            <person name="Sakarya O."/>
            <person name="Salamov A."/>
            <person name="Schaack S."/>
            <person name="Shapiro H."/>
            <person name="Shiga Y."/>
            <person name="Skalitzky C."/>
            <person name="Smith Z."/>
            <person name="Souvorov A."/>
            <person name="Sung W."/>
            <person name="Tang Z."/>
            <person name="Tsuchiya D."/>
            <person name="Tu H."/>
            <person name="Vos H."/>
            <person name="Wang M."/>
            <person name="Wolf Y.I."/>
            <person name="Yamagata H."/>
            <person name="Yamada T."/>
            <person name="Ye Y."/>
            <person name="Shaw J.R."/>
            <person name="Andrews J."/>
            <person name="Crease T.J."/>
            <person name="Tang H."/>
            <person name="Lucas S.M."/>
            <person name="Robertson H.M."/>
            <person name="Bork P."/>
            <person name="Koonin E.V."/>
            <person name="Zdobnov E.M."/>
            <person name="Grigoriev I.V."/>
            <person name="Lynch M."/>
            <person name="Boore J.L."/>
        </authorList>
    </citation>
    <scope>NUCLEOTIDE SEQUENCE [LARGE SCALE GENOMIC DNA]</scope>
</reference>